<feature type="compositionally biased region" description="Pro residues" evidence="1">
    <location>
        <begin position="72"/>
        <end position="81"/>
    </location>
</feature>
<comment type="caution">
    <text evidence="2">The sequence shown here is derived from an EMBL/GenBank/DDBJ whole genome shotgun (WGS) entry which is preliminary data.</text>
</comment>
<proteinExistence type="predicted"/>
<organism evidence="2 3">
    <name type="scientific">Ficus carica</name>
    <name type="common">Common fig</name>
    <dbReference type="NCBI Taxonomy" id="3494"/>
    <lineage>
        <taxon>Eukaryota</taxon>
        <taxon>Viridiplantae</taxon>
        <taxon>Streptophyta</taxon>
        <taxon>Embryophyta</taxon>
        <taxon>Tracheophyta</taxon>
        <taxon>Spermatophyta</taxon>
        <taxon>Magnoliopsida</taxon>
        <taxon>eudicotyledons</taxon>
        <taxon>Gunneridae</taxon>
        <taxon>Pentapetalae</taxon>
        <taxon>rosids</taxon>
        <taxon>fabids</taxon>
        <taxon>Rosales</taxon>
        <taxon>Moraceae</taxon>
        <taxon>Ficeae</taxon>
        <taxon>Ficus</taxon>
    </lineage>
</organism>
<feature type="compositionally biased region" description="Low complexity" evidence="1">
    <location>
        <begin position="61"/>
        <end position="71"/>
    </location>
</feature>
<keyword evidence="3" id="KW-1185">Reference proteome</keyword>
<sequence>MLFATKEVANLPTPWVTDLDVYEFNGYEEGPFEFDLTQLNTVDLEPPSNPIPEPLENNIDSPTNPSIENNNNPPPTFPEPPAEVTATEVTAKPHNEEEMNDSESGQLHKEENYMLRRINDPTISWQGFHDTSFTEIPAEHAESDEYDFDFIDNESSEHKDEPLGRKMRGSRYNEFNEAVDMRDPSLKLDCFFPHVVA</sequence>
<dbReference type="Proteomes" id="UP001187192">
    <property type="component" value="Unassembled WGS sequence"/>
</dbReference>
<gene>
    <name evidence="2" type="ORF">TIFTF001_028103</name>
</gene>
<evidence type="ECO:0000313" key="2">
    <source>
        <dbReference type="EMBL" id="GMN58998.1"/>
    </source>
</evidence>
<feature type="region of interest" description="Disordered" evidence="1">
    <location>
        <begin position="45"/>
        <end position="87"/>
    </location>
</feature>
<dbReference type="AlphaFoldDB" id="A0AA88IW10"/>
<evidence type="ECO:0000256" key="1">
    <source>
        <dbReference type="SAM" id="MobiDB-lite"/>
    </source>
</evidence>
<name>A0AA88IW10_FICCA</name>
<evidence type="ECO:0000313" key="3">
    <source>
        <dbReference type="Proteomes" id="UP001187192"/>
    </source>
</evidence>
<reference evidence="2" key="1">
    <citation type="submission" date="2023-07" db="EMBL/GenBank/DDBJ databases">
        <title>draft genome sequence of fig (Ficus carica).</title>
        <authorList>
            <person name="Takahashi T."/>
            <person name="Nishimura K."/>
        </authorList>
    </citation>
    <scope>NUCLEOTIDE SEQUENCE</scope>
</reference>
<dbReference type="EMBL" id="BTGU01000083">
    <property type="protein sequence ID" value="GMN58998.1"/>
    <property type="molecule type" value="Genomic_DNA"/>
</dbReference>
<protein>
    <submittedName>
        <fullName evidence="2">Uncharacterized protein</fullName>
    </submittedName>
</protein>
<accession>A0AA88IW10</accession>